<keyword evidence="2" id="KW-1185">Reference proteome</keyword>
<sequence length="338" mass="37893">MSQPAQQHARRPSMAASFAAADNRAVFPAPRRRSRALEAVLRSGPFDVALHLAIAESGLSLESLRRRLGAQGIQVGLSTLSYWQRGTRRPERAESLRAVCAMEDLLGLPRASLMTLLGPPRPRGRWCGAKGKVLSFDDMIDRERGLSTVLMDLDATANSKLEHISMQGDRWMRTDRSWSVERIRRVVAPLVAGVDRFIAISVPDVPGERPPTIRPLYGCRLGRVRNDPDSGLHAAELLFDARLRVGQAHVFDYEYRGGDGTCGVAEYLYLSRQPLRELVLRVHFKLAALPVRCYHVRRRRHDEEHREIAELQPGAGGAIHLVSLDCRPGIEGLHWEWD</sequence>
<protein>
    <recommendedName>
        <fullName evidence="3">XRE family transcriptional regulator</fullName>
    </recommendedName>
</protein>
<dbReference type="Proteomes" id="UP001057702">
    <property type="component" value="Unassembled WGS sequence"/>
</dbReference>
<evidence type="ECO:0000313" key="1">
    <source>
        <dbReference type="EMBL" id="MCQ4084832.1"/>
    </source>
</evidence>
<name>A0ABT1Q7S5_9ACTN</name>
<dbReference type="EMBL" id="JANFNG010000043">
    <property type="protein sequence ID" value="MCQ4084832.1"/>
    <property type="molecule type" value="Genomic_DNA"/>
</dbReference>
<evidence type="ECO:0008006" key="3">
    <source>
        <dbReference type="Google" id="ProtNLM"/>
    </source>
</evidence>
<reference evidence="1" key="1">
    <citation type="submission" date="2022-06" db="EMBL/GenBank/DDBJ databases">
        <title>Draft genome sequence of Streptomyces sp. RB6PN25 isolated from peat swamp forest in Thailand.</title>
        <authorList>
            <person name="Duangmal K."/>
            <person name="Klaysubun C."/>
        </authorList>
    </citation>
    <scope>NUCLEOTIDE SEQUENCE</scope>
    <source>
        <strain evidence="1">RB6PN25</strain>
    </source>
</reference>
<organism evidence="1 2">
    <name type="scientific">Streptomyces humicola</name>
    <dbReference type="NCBI Taxonomy" id="2953240"/>
    <lineage>
        <taxon>Bacteria</taxon>
        <taxon>Bacillati</taxon>
        <taxon>Actinomycetota</taxon>
        <taxon>Actinomycetes</taxon>
        <taxon>Kitasatosporales</taxon>
        <taxon>Streptomycetaceae</taxon>
        <taxon>Streptomyces</taxon>
    </lineage>
</organism>
<comment type="caution">
    <text evidence="1">The sequence shown here is derived from an EMBL/GenBank/DDBJ whole genome shotgun (WGS) entry which is preliminary data.</text>
</comment>
<dbReference type="RefSeq" id="WP_255923912.1">
    <property type="nucleotide sequence ID" value="NZ_JANFNG010000043.1"/>
</dbReference>
<evidence type="ECO:0000313" key="2">
    <source>
        <dbReference type="Proteomes" id="UP001057702"/>
    </source>
</evidence>
<accession>A0ABT1Q7S5</accession>
<gene>
    <name evidence="1" type="ORF">NGB36_30770</name>
</gene>
<proteinExistence type="predicted"/>